<evidence type="ECO:0000313" key="1">
    <source>
        <dbReference type="EMBL" id="PIB76253.1"/>
    </source>
</evidence>
<dbReference type="STRING" id="85968.GCA_900073015_01066"/>
<gene>
    <name evidence="1" type="ORF">CQY22_005895</name>
</gene>
<accession>A0A2G5PE01</accession>
<dbReference type="EMBL" id="PDCN02000005">
    <property type="protein sequence ID" value="PIB76253.1"/>
    <property type="molecule type" value="Genomic_DNA"/>
</dbReference>
<protein>
    <submittedName>
        <fullName evidence="1">Uncharacterized protein</fullName>
    </submittedName>
</protein>
<keyword evidence="2" id="KW-1185">Reference proteome</keyword>
<name>A0A2G5PE01_9MYCO</name>
<dbReference type="Proteomes" id="UP000230551">
    <property type="component" value="Unassembled WGS sequence"/>
</dbReference>
<evidence type="ECO:0000313" key="2">
    <source>
        <dbReference type="Proteomes" id="UP000230551"/>
    </source>
</evidence>
<comment type="caution">
    <text evidence="1">The sequence shown here is derived from an EMBL/GenBank/DDBJ whole genome shotgun (WGS) entry which is preliminary data.</text>
</comment>
<sequence length="109" mass="12417">MSDNTIRCGLDGCTSHQCESFSAHTWKGETHVSGCLPTAIPHRTRYLSIYVEIDDRHRQPDELMLGLYSDQNGEGDGVEAWLTVEEAERVRNLLDTAIRRHTAYREIGR</sequence>
<proteinExistence type="predicted"/>
<dbReference type="OrthoDB" id="4637514at2"/>
<reference evidence="1 2" key="1">
    <citation type="journal article" date="2017" name="Infect. Genet. Evol.">
        <title>The new phylogeny of the genus Mycobacterium: The old and the news.</title>
        <authorList>
            <person name="Tortoli E."/>
            <person name="Fedrizzi T."/>
            <person name="Meehan C.J."/>
            <person name="Trovato A."/>
            <person name="Grottola A."/>
            <person name="Giacobazzi E."/>
            <person name="Serpini G.F."/>
            <person name="Tagliazucchi S."/>
            <person name="Fabio A."/>
            <person name="Bettua C."/>
            <person name="Bertorelli R."/>
            <person name="Frascaro F."/>
            <person name="De Sanctis V."/>
            <person name="Pecorari M."/>
            <person name="Jousson O."/>
            <person name="Segata N."/>
            <person name="Cirillo D.M."/>
        </authorList>
    </citation>
    <scope>NUCLEOTIDE SEQUENCE [LARGE SCALE GENOMIC DNA]</scope>
    <source>
        <strain evidence="1 2">CIP1034565</strain>
    </source>
</reference>
<dbReference type="AlphaFoldDB" id="A0A2G5PE01"/>
<dbReference type="RefSeq" id="WP_090587074.1">
    <property type="nucleotide sequence ID" value="NZ_CP104302.1"/>
</dbReference>
<organism evidence="1 2">
    <name type="scientific">Mycolicibacterium brumae</name>
    <dbReference type="NCBI Taxonomy" id="85968"/>
    <lineage>
        <taxon>Bacteria</taxon>
        <taxon>Bacillati</taxon>
        <taxon>Actinomycetota</taxon>
        <taxon>Actinomycetes</taxon>
        <taxon>Mycobacteriales</taxon>
        <taxon>Mycobacteriaceae</taxon>
        <taxon>Mycolicibacterium</taxon>
    </lineage>
</organism>